<reference evidence="3" key="1">
    <citation type="journal article" date="2019" name="Int. J. Syst. Evol. Microbiol.">
        <title>The Global Catalogue of Microorganisms (GCM) 10K type strain sequencing project: providing services to taxonomists for standard genome sequencing and annotation.</title>
        <authorList>
            <consortium name="The Broad Institute Genomics Platform"/>
            <consortium name="The Broad Institute Genome Sequencing Center for Infectious Disease"/>
            <person name="Wu L."/>
            <person name="Ma J."/>
        </authorList>
    </citation>
    <scope>NUCLEOTIDE SEQUENCE [LARGE SCALE GENOMIC DNA]</scope>
    <source>
        <strain evidence="3">CGMCC 4.6946</strain>
    </source>
</reference>
<feature type="transmembrane region" description="Helical" evidence="1">
    <location>
        <begin position="26"/>
        <end position="43"/>
    </location>
</feature>
<organism evidence="2 3">
    <name type="scientific">Kocuria oceani</name>
    <dbReference type="NCBI Taxonomy" id="988827"/>
    <lineage>
        <taxon>Bacteria</taxon>
        <taxon>Bacillati</taxon>
        <taxon>Actinomycetota</taxon>
        <taxon>Actinomycetes</taxon>
        <taxon>Micrococcales</taxon>
        <taxon>Micrococcaceae</taxon>
        <taxon>Kocuria</taxon>
    </lineage>
</organism>
<protein>
    <submittedName>
        <fullName evidence="2">Uncharacterized protein</fullName>
    </submittedName>
</protein>
<gene>
    <name evidence="2" type="ORF">ACFPCS_16080</name>
</gene>
<evidence type="ECO:0000313" key="2">
    <source>
        <dbReference type="EMBL" id="MFC4905088.1"/>
    </source>
</evidence>
<accession>A0ABV9TLY7</accession>
<proteinExistence type="predicted"/>
<evidence type="ECO:0000256" key="1">
    <source>
        <dbReference type="SAM" id="Phobius"/>
    </source>
</evidence>
<dbReference type="RefSeq" id="WP_277551304.1">
    <property type="nucleotide sequence ID" value="NZ_JARAMH010000008.1"/>
</dbReference>
<keyword evidence="1" id="KW-1133">Transmembrane helix</keyword>
<name>A0ABV9TLY7_9MICC</name>
<keyword evidence="3" id="KW-1185">Reference proteome</keyword>
<dbReference type="EMBL" id="JBHSIW010000024">
    <property type="protein sequence ID" value="MFC4905088.1"/>
    <property type="molecule type" value="Genomic_DNA"/>
</dbReference>
<keyword evidence="1" id="KW-0812">Transmembrane</keyword>
<dbReference type="Proteomes" id="UP001595797">
    <property type="component" value="Unassembled WGS sequence"/>
</dbReference>
<evidence type="ECO:0000313" key="3">
    <source>
        <dbReference type="Proteomes" id="UP001595797"/>
    </source>
</evidence>
<sequence>MVALQLSFEVLLRNDWFLRNPDLDPGQAATVVVFVPAGLWAVADGYRLVPTGQAVALWAVVGAAMVLAAHLFTAVRGVTQGTTLTVAETARWAGAALDLAVLHAVPAGMLVLLGAGLHHLRSTRATGQSTTTADDGR</sequence>
<keyword evidence="1" id="KW-0472">Membrane</keyword>
<comment type="caution">
    <text evidence="2">The sequence shown here is derived from an EMBL/GenBank/DDBJ whole genome shotgun (WGS) entry which is preliminary data.</text>
</comment>
<feature type="transmembrane region" description="Helical" evidence="1">
    <location>
        <begin position="55"/>
        <end position="72"/>
    </location>
</feature>
<feature type="transmembrane region" description="Helical" evidence="1">
    <location>
        <begin position="92"/>
        <end position="115"/>
    </location>
</feature>